<protein>
    <submittedName>
        <fullName evidence="1">Uncharacterized protein</fullName>
    </submittedName>
</protein>
<proteinExistence type="predicted"/>
<accession>A0ABR7L5K8</accession>
<dbReference type="RefSeq" id="WP_187220473.1">
    <property type="nucleotide sequence ID" value="NZ_JABVED010000006.1"/>
</dbReference>
<gene>
    <name evidence="1" type="ORF">GPZ80_12355</name>
</gene>
<evidence type="ECO:0000313" key="1">
    <source>
        <dbReference type="EMBL" id="MBC6447962.1"/>
    </source>
</evidence>
<comment type="caution">
    <text evidence="1">The sequence shown here is derived from an EMBL/GenBank/DDBJ whole genome shotgun (WGS) entry which is preliminary data.</text>
</comment>
<sequence length="149" mass="16465">MTDTLQATTGRSLVPERLFAKLSARVERDGHHPPTRADRIVDQALAFLGARGTNLGEPLAPSAIVDEGWHAFLLYTREYAEFCRMLAGRFIHHRPGDGTRRAEIDIKRSVRAMRAAGFVVDLPLWLPTEAKCTQCHGGCHDDPPPPPAC</sequence>
<dbReference type="Proteomes" id="UP000734823">
    <property type="component" value="Unassembled WGS sequence"/>
</dbReference>
<organism evidence="1 2">
    <name type="scientific">Actinokineospora xionganensis</name>
    <dbReference type="NCBI Taxonomy" id="2684470"/>
    <lineage>
        <taxon>Bacteria</taxon>
        <taxon>Bacillati</taxon>
        <taxon>Actinomycetota</taxon>
        <taxon>Actinomycetes</taxon>
        <taxon>Pseudonocardiales</taxon>
        <taxon>Pseudonocardiaceae</taxon>
        <taxon>Actinokineospora</taxon>
    </lineage>
</organism>
<dbReference type="EMBL" id="JABVED010000006">
    <property type="protein sequence ID" value="MBC6447962.1"/>
    <property type="molecule type" value="Genomic_DNA"/>
</dbReference>
<reference evidence="1 2" key="1">
    <citation type="submission" date="2020-06" db="EMBL/GenBank/DDBJ databases">
        <title>Actinokineospora xiongansis sp. nov., isolated from soil of Baiyangdian.</title>
        <authorList>
            <person name="Zhang X."/>
        </authorList>
    </citation>
    <scope>NUCLEOTIDE SEQUENCE [LARGE SCALE GENOMIC DNA]</scope>
    <source>
        <strain evidence="1 2">HBU206404</strain>
    </source>
</reference>
<evidence type="ECO:0000313" key="2">
    <source>
        <dbReference type="Proteomes" id="UP000734823"/>
    </source>
</evidence>
<keyword evidence="2" id="KW-1185">Reference proteome</keyword>
<name>A0ABR7L5K8_9PSEU</name>